<keyword evidence="1" id="KW-1133">Transmembrane helix</keyword>
<dbReference type="Gene3D" id="1.20.1530.20">
    <property type="match status" value="1"/>
</dbReference>
<feature type="transmembrane region" description="Helical" evidence="1">
    <location>
        <begin position="36"/>
        <end position="56"/>
    </location>
</feature>
<protein>
    <submittedName>
        <fullName evidence="2">Bile acid:sodium symporter</fullName>
    </submittedName>
</protein>
<reference evidence="2" key="2">
    <citation type="submission" date="2020-09" db="EMBL/GenBank/DDBJ databases">
        <authorList>
            <person name="Sun Q."/>
            <person name="Zhou Y."/>
        </authorList>
    </citation>
    <scope>NUCLEOTIDE SEQUENCE</scope>
    <source>
        <strain evidence="2">CGMCC 1.15330</strain>
    </source>
</reference>
<feature type="transmembrane region" description="Helical" evidence="1">
    <location>
        <begin position="204"/>
        <end position="223"/>
    </location>
</feature>
<evidence type="ECO:0000256" key="1">
    <source>
        <dbReference type="SAM" id="Phobius"/>
    </source>
</evidence>
<gene>
    <name evidence="2" type="ORF">GCM10011380_27080</name>
</gene>
<keyword evidence="3" id="KW-1185">Reference proteome</keyword>
<comment type="caution">
    <text evidence="2">The sequence shown here is derived from an EMBL/GenBank/DDBJ whole genome shotgun (WGS) entry which is preliminary data.</text>
</comment>
<feature type="transmembrane region" description="Helical" evidence="1">
    <location>
        <begin position="68"/>
        <end position="89"/>
    </location>
</feature>
<keyword evidence="1" id="KW-0472">Membrane</keyword>
<dbReference type="GO" id="GO:0005886">
    <property type="term" value="C:plasma membrane"/>
    <property type="evidence" value="ECO:0007669"/>
    <property type="project" value="TreeGrafter"/>
</dbReference>
<feature type="transmembrane region" description="Helical" evidence="1">
    <location>
        <begin position="229"/>
        <end position="253"/>
    </location>
</feature>
<dbReference type="PANTHER" id="PTHR18640:SF5">
    <property type="entry name" value="SODIUM_BILE ACID COTRANSPORTER 7"/>
    <property type="match status" value="1"/>
</dbReference>
<dbReference type="AlphaFoldDB" id="A0A916T947"/>
<feature type="transmembrane region" description="Helical" evidence="1">
    <location>
        <begin position="274"/>
        <end position="296"/>
    </location>
</feature>
<dbReference type="PIRSF" id="PIRSF026166">
    <property type="entry name" value="UCP026166"/>
    <property type="match status" value="1"/>
</dbReference>
<feature type="transmembrane region" description="Helical" evidence="1">
    <location>
        <begin position="101"/>
        <end position="124"/>
    </location>
</feature>
<dbReference type="InterPro" id="IPR016833">
    <property type="entry name" value="Put_Na-Bile_cotransptr"/>
</dbReference>
<feature type="transmembrane region" description="Helical" evidence="1">
    <location>
        <begin position="131"/>
        <end position="154"/>
    </location>
</feature>
<dbReference type="InterPro" id="IPR038770">
    <property type="entry name" value="Na+/solute_symporter_sf"/>
</dbReference>
<dbReference type="RefSeq" id="WP_188659286.1">
    <property type="nucleotide sequence ID" value="NZ_BMIH01000003.1"/>
</dbReference>
<proteinExistence type="predicted"/>
<evidence type="ECO:0000313" key="2">
    <source>
        <dbReference type="EMBL" id="GGB36291.1"/>
    </source>
</evidence>
<keyword evidence="1" id="KW-0812">Transmembrane</keyword>
<dbReference type="EMBL" id="BMIH01000003">
    <property type="protein sequence ID" value="GGB36291.1"/>
    <property type="molecule type" value="Genomic_DNA"/>
</dbReference>
<sequence>MTRRSLLARVDRFSLMLLATVGVASVLPCRGVAATLFHLVTTAAIALLFFLHGARLSREAIVQGMTNWRLHLTVLAITFLLFPLLGLVARAGGAAILAPPLAAGLLFLTLLPSTVQSSIAFTAIARGNVPAAVCSASASNLIGIALTPLLVALLMGGAAKVSGEEVWTIVFQLLVPFVAGHLSRPLTAAFVERHRAMLGVVDRGSILLVVYTAFSAAVVEGLWSRIPAVQLFLICLICAMLLGLVMAMTAWTARRLRFSREDAIAIQFCGSKKSLASGVPMAGVLFPAAMVGPIILPLMVFHQIQLLVCAALAQRYASRPVEPGLARDAVLGS</sequence>
<organism evidence="2 3">
    <name type="scientific">Sphingomonas metalli</name>
    <dbReference type="NCBI Taxonomy" id="1779358"/>
    <lineage>
        <taxon>Bacteria</taxon>
        <taxon>Pseudomonadati</taxon>
        <taxon>Pseudomonadota</taxon>
        <taxon>Alphaproteobacteria</taxon>
        <taxon>Sphingomonadales</taxon>
        <taxon>Sphingomonadaceae</taxon>
        <taxon>Sphingomonas</taxon>
    </lineage>
</organism>
<name>A0A916T947_9SPHN</name>
<dbReference type="Proteomes" id="UP000623067">
    <property type="component" value="Unassembled WGS sequence"/>
</dbReference>
<dbReference type="Pfam" id="PF13593">
    <property type="entry name" value="SBF_like"/>
    <property type="match status" value="1"/>
</dbReference>
<feature type="transmembrane region" description="Helical" evidence="1">
    <location>
        <begin position="166"/>
        <end position="183"/>
    </location>
</feature>
<dbReference type="PANTHER" id="PTHR18640">
    <property type="entry name" value="SOLUTE CARRIER FAMILY 10 MEMBER 7"/>
    <property type="match status" value="1"/>
</dbReference>
<evidence type="ECO:0000313" key="3">
    <source>
        <dbReference type="Proteomes" id="UP000623067"/>
    </source>
</evidence>
<reference evidence="2" key="1">
    <citation type="journal article" date="2014" name="Int. J. Syst. Evol. Microbiol.">
        <title>Complete genome sequence of Corynebacterium casei LMG S-19264T (=DSM 44701T), isolated from a smear-ripened cheese.</title>
        <authorList>
            <consortium name="US DOE Joint Genome Institute (JGI-PGF)"/>
            <person name="Walter F."/>
            <person name="Albersmeier A."/>
            <person name="Kalinowski J."/>
            <person name="Ruckert C."/>
        </authorList>
    </citation>
    <scope>NUCLEOTIDE SEQUENCE</scope>
    <source>
        <strain evidence="2">CGMCC 1.15330</strain>
    </source>
</reference>
<accession>A0A916T947</accession>